<name>A0A061AKW7_RHOTO</name>
<evidence type="ECO:0000256" key="1">
    <source>
        <dbReference type="SAM" id="Coils"/>
    </source>
</evidence>
<proteinExistence type="predicted"/>
<reference evidence="2" key="1">
    <citation type="journal article" date="2014" name="Genome Announc.">
        <title>Draft genome sequence of Rhodosporidium toruloides CECT1137, an oleaginous yeast of biotechnological interest.</title>
        <authorList>
            <person name="Morin N."/>
            <person name="Calcas X."/>
            <person name="Devillers H."/>
            <person name="Durrens P."/>
            <person name="Sherman D.J."/>
            <person name="Nicaud J.-M."/>
            <person name="Neuveglise C."/>
        </authorList>
    </citation>
    <scope>NUCLEOTIDE SEQUENCE</scope>
    <source>
        <strain evidence="2">CECT1137</strain>
    </source>
</reference>
<dbReference type="EMBL" id="LK052938">
    <property type="protein sequence ID" value="CDR38236.1"/>
    <property type="molecule type" value="Genomic_DNA"/>
</dbReference>
<keyword evidence="1" id="KW-0175">Coiled coil</keyword>
<feature type="coiled-coil region" evidence="1">
    <location>
        <begin position="86"/>
        <end position="113"/>
    </location>
</feature>
<gene>
    <name evidence="2" type="ORF">RHTO0S_03e06458g</name>
</gene>
<sequence length="142" mass="16246">MSALPQTDYQRLQDSLDKIRSYGWTDTRLTAFANFVAQAVPSEWHMRILMPAARDRLFSTVATIYSSAAGVSSSRLFKPSSYVEGHSANLEKLRELQTRFNQLKQQLEGTHSLGVPSAYCRFGHRQERVYGLSQDELQRAWM</sequence>
<protein>
    <submittedName>
        <fullName evidence="2">RHTO0S03e06458g1_1</fullName>
    </submittedName>
</protein>
<accession>A0A061AKW7</accession>
<dbReference type="OrthoDB" id="2526234at2759"/>
<organism evidence="2">
    <name type="scientific">Rhodotorula toruloides</name>
    <name type="common">Yeast</name>
    <name type="synonym">Rhodosporidium toruloides</name>
    <dbReference type="NCBI Taxonomy" id="5286"/>
    <lineage>
        <taxon>Eukaryota</taxon>
        <taxon>Fungi</taxon>
        <taxon>Dikarya</taxon>
        <taxon>Basidiomycota</taxon>
        <taxon>Pucciniomycotina</taxon>
        <taxon>Microbotryomycetes</taxon>
        <taxon>Sporidiobolales</taxon>
        <taxon>Sporidiobolaceae</taxon>
        <taxon>Rhodotorula</taxon>
    </lineage>
</organism>
<dbReference type="AlphaFoldDB" id="A0A061AKW7"/>
<evidence type="ECO:0000313" key="2">
    <source>
        <dbReference type="EMBL" id="CDR38236.1"/>
    </source>
</evidence>